<evidence type="ECO:0000256" key="5">
    <source>
        <dbReference type="ARBA" id="ARBA00023136"/>
    </source>
</evidence>
<keyword evidence="3 6" id="KW-0812">Transmembrane</keyword>
<dbReference type="Proteomes" id="UP000282086">
    <property type="component" value="Chromosome"/>
</dbReference>
<keyword evidence="2" id="KW-1003">Cell membrane</keyword>
<dbReference type="InterPro" id="IPR051679">
    <property type="entry name" value="DASS-Related_Transporters"/>
</dbReference>
<evidence type="ECO:0000313" key="8">
    <source>
        <dbReference type="Proteomes" id="UP000282086"/>
    </source>
</evidence>
<dbReference type="GO" id="GO:0016740">
    <property type="term" value="F:transferase activity"/>
    <property type="evidence" value="ECO:0007669"/>
    <property type="project" value="UniProtKB-KW"/>
</dbReference>
<gene>
    <name evidence="7" type="ORF">NCTC129_05410</name>
</gene>
<feature type="transmembrane region" description="Helical" evidence="6">
    <location>
        <begin position="67"/>
        <end position="86"/>
    </location>
</feature>
<dbReference type="PANTHER" id="PTHR43652:SF2">
    <property type="entry name" value="BASIC AMINO ACID ANTIPORTER YFCC-RELATED"/>
    <property type="match status" value="1"/>
</dbReference>
<proteinExistence type="predicted"/>
<feature type="transmembrane region" description="Helical" evidence="6">
    <location>
        <begin position="6"/>
        <end position="30"/>
    </location>
</feature>
<sequence length="220" mass="24408">MGEEAVAFAIIIAPLMVRLGYDSITTVLVTYIATQIGFASSWMNPFCVVVAQGIAGVPVLSGSGLRIVVWIVATLIGLVFTLVYASRVKKNPLLSRVHESDRYFREQQDEVVQRPFTFGDWLVLLVLTGVMIWVVWGVIVHAWFIPEIASQFFTMGVVIGLIGVIFPPQRYDDQRDGVLIHRRGEDDDRARLAGGFCQKAFCCWSATAKPGKPQRAQYAA</sequence>
<evidence type="ECO:0000256" key="1">
    <source>
        <dbReference type="ARBA" id="ARBA00004651"/>
    </source>
</evidence>
<feature type="transmembrane region" description="Helical" evidence="6">
    <location>
        <begin position="121"/>
        <end position="142"/>
    </location>
</feature>
<protein>
    <submittedName>
        <fullName evidence="7">S- transferase</fullName>
    </submittedName>
</protein>
<evidence type="ECO:0000256" key="4">
    <source>
        <dbReference type="ARBA" id="ARBA00022989"/>
    </source>
</evidence>
<accession>A0A447N711</accession>
<dbReference type="GO" id="GO:0005886">
    <property type="term" value="C:plasma membrane"/>
    <property type="evidence" value="ECO:0007669"/>
    <property type="project" value="UniProtKB-SubCell"/>
</dbReference>
<reference evidence="7 8" key="1">
    <citation type="submission" date="2018-12" db="EMBL/GenBank/DDBJ databases">
        <authorList>
            <consortium name="Pathogen Informatics"/>
        </authorList>
    </citation>
    <scope>NUCLEOTIDE SEQUENCE [LARGE SCALE GENOMIC DNA]</scope>
    <source>
        <strain evidence="7 8">NCTC129</strain>
    </source>
</reference>
<evidence type="ECO:0000256" key="6">
    <source>
        <dbReference type="SAM" id="Phobius"/>
    </source>
</evidence>
<evidence type="ECO:0000256" key="2">
    <source>
        <dbReference type="ARBA" id="ARBA00022475"/>
    </source>
</evidence>
<keyword evidence="5 6" id="KW-0472">Membrane</keyword>
<comment type="subcellular location">
    <subcellularLocation>
        <location evidence="1">Cell membrane</location>
        <topology evidence="1">Multi-pass membrane protein</topology>
    </subcellularLocation>
</comment>
<evidence type="ECO:0000313" key="7">
    <source>
        <dbReference type="EMBL" id="VDZ99107.1"/>
    </source>
</evidence>
<dbReference type="Pfam" id="PF03606">
    <property type="entry name" value="DcuC"/>
    <property type="match status" value="1"/>
</dbReference>
<keyword evidence="4 6" id="KW-1133">Transmembrane helix</keyword>
<feature type="transmembrane region" description="Helical" evidence="6">
    <location>
        <begin position="148"/>
        <end position="166"/>
    </location>
</feature>
<keyword evidence="7" id="KW-0808">Transferase</keyword>
<dbReference type="EMBL" id="LR134140">
    <property type="protein sequence ID" value="VDZ99107.1"/>
    <property type="molecule type" value="Genomic_DNA"/>
</dbReference>
<name>A0A447N711_SALET</name>
<dbReference type="InterPro" id="IPR018385">
    <property type="entry name" value="C4_dicarb_anaerob_car-like"/>
</dbReference>
<dbReference type="PANTHER" id="PTHR43652">
    <property type="entry name" value="BASIC AMINO ACID ANTIPORTER YFCC-RELATED"/>
    <property type="match status" value="1"/>
</dbReference>
<organism evidence="7 8">
    <name type="scientific">Salmonella enterica I</name>
    <dbReference type="NCBI Taxonomy" id="59201"/>
    <lineage>
        <taxon>Bacteria</taxon>
        <taxon>Pseudomonadati</taxon>
        <taxon>Pseudomonadota</taxon>
        <taxon>Gammaproteobacteria</taxon>
        <taxon>Enterobacterales</taxon>
        <taxon>Enterobacteriaceae</taxon>
        <taxon>Salmonella</taxon>
    </lineage>
</organism>
<dbReference type="AlphaFoldDB" id="A0A447N711"/>
<feature type="transmembrane region" description="Helical" evidence="6">
    <location>
        <begin position="42"/>
        <end position="61"/>
    </location>
</feature>
<evidence type="ECO:0000256" key="3">
    <source>
        <dbReference type="ARBA" id="ARBA00022692"/>
    </source>
</evidence>